<reference evidence="2 3" key="2">
    <citation type="journal article" date="2015" name="Stand. Genomic Sci.">
        <title>High quality draft genomic sequence of Flavobacterium enshiense DK69(T) and comparison among Flavobacterium genomes.</title>
        <authorList>
            <person name="Zeng Z."/>
            <person name="Chen C."/>
            <person name="Du H."/>
            <person name="Wang G."/>
            <person name="Li M."/>
        </authorList>
    </citation>
    <scope>NUCLEOTIDE SEQUENCE [LARGE SCALE GENOMIC DNA]</scope>
    <source>
        <strain evidence="2 3">DK69</strain>
    </source>
</reference>
<evidence type="ECO:0000256" key="1">
    <source>
        <dbReference type="SAM" id="SignalP"/>
    </source>
</evidence>
<sequence>MKNFKAFFSLCCALVVLVSCSKDDPETNTNTPPDFNSITITTKQPVLSSDYLSFTTGGKSSATISNSEYSVGVCYDTNTNPTIAGGSMQSYDITGSEFRNQVSNLVFGQTYYVRAYMQKHTTGEVKYGNQVSVNIPMSLSTGIVKNISPTGFSVDVNVGSSLSSNDNRGVCYSTSQNPTTDNEVIHDPTSGSGNFSVSVDGINTFYPDYYVSPNTTYYLRSFVVINGFTYYGNQVSFKTAGYVGGSGGYVFFDKGETTNGWRYLEAAPSRLETTNYSLFRWTNSTCGYSFVSGLGNAIGDGYNNSNLILTSCNYTNVGATMCRVTSLNGFTDWFLPSIDELKQLYKLDAIGLVNMDSSYLLSSSQSSNSLCFVLNAANGTVSTTDKYYSNVAWQVRRF</sequence>
<organism evidence="2 3">
    <name type="scientific">Flavobacterium enshiense DK69</name>
    <dbReference type="NCBI Taxonomy" id="1107311"/>
    <lineage>
        <taxon>Bacteria</taxon>
        <taxon>Pseudomonadati</taxon>
        <taxon>Bacteroidota</taxon>
        <taxon>Flavobacteriia</taxon>
        <taxon>Flavobacteriales</taxon>
        <taxon>Flavobacteriaceae</taxon>
        <taxon>Flavobacterium</taxon>
    </lineage>
</organism>
<proteinExistence type="predicted"/>
<keyword evidence="3" id="KW-1185">Reference proteome</keyword>
<dbReference type="STRING" id="1107311.Q767_01720"/>
<dbReference type="eggNOG" id="COG3656">
    <property type="taxonomic scope" value="Bacteria"/>
</dbReference>
<evidence type="ECO:0000313" key="2">
    <source>
        <dbReference type="EMBL" id="KGO97342.1"/>
    </source>
</evidence>
<evidence type="ECO:0000313" key="3">
    <source>
        <dbReference type="Proteomes" id="UP000030149"/>
    </source>
</evidence>
<dbReference type="EMBL" id="JRLZ01000001">
    <property type="protein sequence ID" value="KGO97342.1"/>
    <property type="molecule type" value="Genomic_DNA"/>
</dbReference>
<accession>V6S7F2</accession>
<comment type="caution">
    <text evidence="2">The sequence shown here is derived from an EMBL/GenBank/DDBJ whole genome shotgun (WGS) entry which is preliminary data.</text>
</comment>
<dbReference type="Proteomes" id="UP000030149">
    <property type="component" value="Unassembled WGS sequence"/>
</dbReference>
<dbReference type="PROSITE" id="PS51257">
    <property type="entry name" value="PROKAR_LIPOPROTEIN"/>
    <property type="match status" value="1"/>
</dbReference>
<dbReference type="OrthoDB" id="9765957at2"/>
<gene>
    <name evidence="2" type="ORF">Q767_01720</name>
</gene>
<keyword evidence="1" id="KW-0732">Signal</keyword>
<protein>
    <recommendedName>
        <fullName evidence="4">DUF1566 domain-containing protein</fullName>
    </recommendedName>
</protein>
<feature type="chain" id="PRO_5004750244" description="DUF1566 domain-containing protein" evidence="1">
    <location>
        <begin position="22"/>
        <end position="398"/>
    </location>
</feature>
<reference evidence="3" key="1">
    <citation type="submission" date="2013-09" db="EMBL/GenBank/DDBJ databases">
        <authorList>
            <person name="Zeng Z."/>
            <person name="Chen C."/>
        </authorList>
    </citation>
    <scope>NUCLEOTIDE SEQUENCE [LARGE SCALE GENOMIC DNA]</scope>
    <source>
        <strain evidence="3">DK69</strain>
    </source>
</reference>
<feature type="signal peptide" evidence="1">
    <location>
        <begin position="1"/>
        <end position="21"/>
    </location>
</feature>
<evidence type="ECO:0008006" key="4">
    <source>
        <dbReference type="Google" id="ProtNLM"/>
    </source>
</evidence>
<dbReference type="PATRIC" id="fig|1107311.3.peg.2276"/>
<dbReference type="RefSeq" id="WP_023574282.1">
    <property type="nucleotide sequence ID" value="NZ_AVCS01000015.1"/>
</dbReference>
<name>V6S7F2_9FLAO</name>
<dbReference type="AlphaFoldDB" id="V6S7F2"/>